<accession>A0A2N9L728</accession>
<evidence type="ECO:0000313" key="1">
    <source>
        <dbReference type="EMBL" id="SPE19079.1"/>
    </source>
</evidence>
<sequence length="445" mass="48580">MNRRLSFFVISLIAGFWGLTPDAVALPSYARQTGLPCSGCHTTPPELNSAGRLFKLLAFSDKSQNSSITASSDKRHSGLDILASLPLSAFLETSTTGTKVPQPATQNWNFEFPQDVSLFLAGAWSTHIGSFLQVTYSMQDDHFSIDNTDVRYANKRQVAGKEWDYGITLNNNPTVEDLWNSTPAWGYPFIASNSAPTPTAAPVIDGLLAQDVAGIGAYTMWDQHVYFAGTVYRSNHVGNPQPTTGQGYSYNIRGVAPYWRLAWQQTGRTANLEVGFYGIHMKSTPQLVTGPQDSYTDFGPDIQYDRTFGKDVLSLRGTYVRENSALVASVASDAANPGPHHLNASNANVEYHLGNRYSGAFGWFLTDGTMDSLFYPQSALAGSANGNPRSTGFTTNFSVWPMQNLDLAAQYTVYTRFNGAATNYDGAGRAAGDNDTVYLLARFLF</sequence>
<gene>
    <name evidence="1" type="ORF">SBA5_20026</name>
</gene>
<reference evidence="2" key="1">
    <citation type="submission" date="2018-02" db="EMBL/GenBank/DDBJ databases">
        <authorList>
            <person name="Hausmann B."/>
        </authorList>
    </citation>
    <scope>NUCLEOTIDE SEQUENCE [LARGE SCALE GENOMIC DNA]</scope>
    <source>
        <strain evidence="2">Peat soil MAG SbA5</strain>
    </source>
</reference>
<evidence type="ECO:0000313" key="2">
    <source>
        <dbReference type="Proteomes" id="UP000239735"/>
    </source>
</evidence>
<dbReference type="AlphaFoldDB" id="A0A2N9L728"/>
<organism evidence="1 2">
    <name type="scientific">Candidatus Sulfuritelmatomonas gaucii</name>
    <dbReference type="NCBI Taxonomy" id="2043161"/>
    <lineage>
        <taxon>Bacteria</taxon>
        <taxon>Pseudomonadati</taxon>
        <taxon>Acidobacteriota</taxon>
        <taxon>Terriglobia</taxon>
        <taxon>Terriglobales</taxon>
        <taxon>Acidobacteriaceae</taxon>
        <taxon>Candidatus Sulfuritelmatomonas</taxon>
    </lineage>
</organism>
<dbReference type="Proteomes" id="UP000239735">
    <property type="component" value="Unassembled WGS sequence"/>
</dbReference>
<dbReference type="EMBL" id="OKRB01000075">
    <property type="protein sequence ID" value="SPE19079.1"/>
    <property type="molecule type" value="Genomic_DNA"/>
</dbReference>
<protein>
    <submittedName>
        <fullName evidence="1">Putative Cytochrome c</fullName>
    </submittedName>
</protein>
<proteinExistence type="predicted"/>
<name>A0A2N9L728_9BACT</name>